<evidence type="ECO:0000313" key="3">
    <source>
        <dbReference type="Proteomes" id="UP000179360"/>
    </source>
</evidence>
<organism evidence="2 3">
    <name type="scientific">Candidatus Muproteobacteria bacterium RIFCSPHIGHO2_01_FULL_65_16</name>
    <dbReference type="NCBI Taxonomy" id="1817764"/>
    <lineage>
        <taxon>Bacteria</taxon>
        <taxon>Pseudomonadati</taxon>
        <taxon>Pseudomonadota</taxon>
        <taxon>Candidatus Muproteobacteria</taxon>
    </lineage>
</organism>
<name>A0A1F6TEY8_9PROT</name>
<dbReference type="InterPro" id="IPR011990">
    <property type="entry name" value="TPR-like_helical_dom_sf"/>
</dbReference>
<dbReference type="AlphaFoldDB" id="A0A1F6TEY8"/>
<protein>
    <recommendedName>
        <fullName evidence="4">Tetratricopeptide repeat protein</fullName>
    </recommendedName>
</protein>
<proteinExistence type="predicted"/>
<evidence type="ECO:0000313" key="2">
    <source>
        <dbReference type="EMBL" id="OGI43688.1"/>
    </source>
</evidence>
<keyword evidence="1" id="KW-0732">Signal</keyword>
<feature type="signal peptide" evidence="1">
    <location>
        <begin position="1"/>
        <end position="32"/>
    </location>
</feature>
<evidence type="ECO:0008006" key="4">
    <source>
        <dbReference type="Google" id="ProtNLM"/>
    </source>
</evidence>
<gene>
    <name evidence="2" type="ORF">A2637_06675</name>
</gene>
<evidence type="ECO:0000256" key="1">
    <source>
        <dbReference type="SAM" id="SignalP"/>
    </source>
</evidence>
<comment type="caution">
    <text evidence="2">The sequence shown here is derived from an EMBL/GenBank/DDBJ whole genome shotgun (WGS) entry which is preliminary data.</text>
</comment>
<dbReference type="Gene3D" id="1.25.40.10">
    <property type="entry name" value="Tetratricopeptide repeat domain"/>
    <property type="match status" value="1"/>
</dbReference>
<dbReference type="Proteomes" id="UP000179360">
    <property type="component" value="Unassembled WGS sequence"/>
</dbReference>
<accession>A0A1F6TEY8</accession>
<feature type="chain" id="PRO_5009225469" description="Tetratricopeptide repeat protein" evidence="1">
    <location>
        <begin position="33"/>
        <end position="594"/>
    </location>
</feature>
<sequence length="594" mass="66264">MKIHPPRRRRRFPTTAVFLCVLSVFCGAQAFADDPKRIEALVKGGAPHLALSLLERGQPPPEQRQAWLEWERQRLGVLAALHDWDGVARRVDQMPPDLPVEFRRFALLEAAQARLAAADAAGARAYLRRLIWREHGSARELARWRRLVIRSYLQEDNLADAQSALLRYQQDYDARDEVWQILHAEILLRADKPKAAFEMLAGAQSHEARLLRALAALRAGSQRPHEVMAQAERLALELRSKPALQRQARLLQAEAAARAQSLSGRVLALEQALALPEAPVPDRLFAARADDLWSAYDLLAEAIGGALRLPAGNDQAWSAKAGSYARQDRHYARALHAYLTIRGREEPARLTAHQELADSLLQDGGGEALQALYTKSARYPSLYAIPDAVRYRLADKALKDFNIQLAAGLVKDLATPPPGEDAGAWALRRARALVYAGDLSSALALLRVILDGERKVDADLGGRVLQVLFDLQAVGRHDDAVALLEALFKQVDNERMRREILYWQAESRAAAGRQLEAAELYLRSATYPDVTGDDLWGQSARFYAAEALGKAGLVPDARNVYLRLLRSTADPKRRALIERNMQQLWLAEKETTTR</sequence>
<dbReference type="EMBL" id="MFSY01000135">
    <property type="protein sequence ID" value="OGI43688.1"/>
    <property type="molecule type" value="Genomic_DNA"/>
</dbReference>
<reference evidence="2 3" key="1">
    <citation type="journal article" date="2016" name="Nat. Commun.">
        <title>Thousands of microbial genomes shed light on interconnected biogeochemical processes in an aquifer system.</title>
        <authorList>
            <person name="Anantharaman K."/>
            <person name="Brown C.T."/>
            <person name="Hug L.A."/>
            <person name="Sharon I."/>
            <person name="Castelle C.J."/>
            <person name="Probst A.J."/>
            <person name="Thomas B.C."/>
            <person name="Singh A."/>
            <person name="Wilkins M.J."/>
            <person name="Karaoz U."/>
            <person name="Brodie E.L."/>
            <person name="Williams K.H."/>
            <person name="Hubbard S.S."/>
            <person name="Banfield J.F."/>
        </authorList>
    </citation>
    <scope>NUCLEOTIDE SEQUENCE [LARGE SCALE GENOMIC DNA]</scope>
</reference>